<comment type="caution">
    <text evidence="1">The sequence shown here is derived from an EMBL/GenBank/DDBJ whole genome shotgun (WGS) entry which is preliminary data.</text>
</comment>
<dbReference type="EMBL" id="LXQA010515099">
    <property type="protein sequence ID" value="MCI56606.1"/>
    <property type="molecule type" value="Genomic_DNA"/>
</dbReference>
<sequence>MNHSLLADRFASDGPIRTNIMKECECLAAVWRLGCGFSINGLHGCKKKLFGMENGNGEHGRSTDI</sequence>
<reference evidence="1 2" key="1">
    <citation type="journal article" date="2018" name="Front. Plant Sci.">
        <title>Red Clover (Trifolium pratense) and Zigzag Clover (T. medium) - A Picture of Genomic Similarities and Differences.</title>
        <authorList>
            <person name="Dluhosova J."/>
            <person name="Istvanek J."/>
            <person name="Nedelnik J."/>
            <person name="Repkova J."/>
        </authorList>
    </citation>
    <scope>NUCLEOTIDE SEQUENCE [LARGE SCALE GENOMIC DNA]</scope>
    <source>
        <strain evidence="2">cv. 10/8</strain>
        <tissue evidence="1">Leaf</tissue>
    </source>
</reference>
<dbReference type="Proteomes" id="UP000265520">
    <property type="component" value="Unassembled WGS sequence"/>
</dbReference>
<name>A0A392T936_9FABA</name>
<evidence type="ECO:0000313" key="2">
    <source>
        <dbReference type="Proteomes" id="UP000265520"/>
    </source>
</evidence>
<keyword evidence="2" id="KW-1185">Reference proteome</keyword>
<dbReference type="AlphaFoldDB" id="A0A392T936"/>
<feature type="non-terminal residue" evidence="1">
    <location>
        <position position="65"/>
    </location>
</feature>
<evidence type="ECO:0000313" key="1">
    <source>
        <dbReference type="EMBL" id="MCI56606.1"/>
    </source>
</evidence>
<proteinExistence type="predicted"/>
<protein>
    <submittedName>
        <fullName evidence="1">Uncharacterized protein</fullName>
    </submittedName>
</protein>
<accession>A0A392T936</accession>
<organism evidence="1 2">
    <name type="scientific">Trifolium medium</name>
    <dbReference type="NCBI Taxonomy" id="97028"/>
    <lineage>
        <taxon>Eukaryota</taxon>
        <taxon>Viridiplantae</taxon>
        <taxon>Streptophyta</taxon>
        <taxon>Embryophyta</taxon>
        <taxon>Tracheophyta</taxon>
        <taxon>Spermatophyta</taxon>
        <taxon>Magnoliopsida</taxon>
        <taxon>eudicotyledons</taxon>
        <taxon>Gunneridae</taxon>
        <taxon>Pentapetalae</taxon>
        <taxon>rosids</taxon>
        <taxon>fabids</taxon>
        <taxon>Fabales</taxon>
        <taxon>Fabaceae</taxon>
        <taxon>Papilionoideae</taxon>
        <taxon>50 kb inversion clade</taxon>
        <taxon>NPAAA clade</taxon>
        <taxon>Hologalegina</taxon>
        <taxon>IRL clade</taxon>
        <taxon>Trifolieae</taxon>
        <taxon>Trifolium</taxon>
    </lineage>
</organism>